<evidence type="ECO:0000313" key="1">
    <source>
        <dbReference type="EMBL" id="EHG15210.1"/>
    </source>
</evidence>
<reference evidence="1 2" key="1">
    <citation type="submission" date="2011-10" db="EMBL/GenBank/DDBJ databases">
        <title>The Genome Sequence of Prevotella histicola F0411.</title>
        <authorList>
            <consortium name="The Broad Institute Genome Sequencing Platform"/>
            <person name="Earl A."/>
            <person name="Ward D."/>
            <person name="Feldgarden M."/>
            <person name="Gevers D."/>
            <person name="Izard J."/>
            <person name="Ganesan A."/>
            <person name="Blanton J.M."/>
            <person name="Baranova O.V."/>
            <person name="Tanner A.C."/>
            <person name="Mathney J.M.J."/>
            <person name="Dewhirst F.E."/>
            <person name="Young S.K."/>
            <person name="Zeng Q."/>
            <person name="Gargeya S."/>
            <person name="Fitzgerald M."/>
            <person name="Haas B."/>
            <person name="Abouelleil A."/>
            <person name="Alvarado L."/>
            <person name="Arachchi H.M."/>
            <person name="Berlin A."/>
            <person name="Brown A."/>
            <person name="Chapman S.B."/>
            <person name="Chen Z."/>
            <person name="Dunbar C."/>
            <person name="Freedman E."/>
            <person name="Gearin G."/>
            <person name="Gellesch M."/>
            <person name="Goldberg J."/>
            <person name="Griggs A."/>
            <person name="Gujja S."/>
            <person name="Heiman D."/>
            <person name="Howarth C."/>
            <person name="Larson L."/>
            <person name="Lui A."/>
            <person name="MacDonald P.J.P."/>
            <person name="Montmayeur A."/>
            <person name="Murphy C."/>
            <person name="Neiman D."/>
            <person name="Pearson M."/>
            <person name="Priest M."/>
            <person name="Roberts A."/>
            <person name="Saif S."/>
            <person name="Shea T."/>
            <person name="Shenoy N."/>
            <person name="Sisk P."/>
            <person name="Stolte C."/>
            <person name="Sykes S."/>
            <person name="Wortman J."/>
            <person name="Nusbaum C."/>
            <person name="Birren B."/>
        </authorList>
    </citation>
    <scope>NUCLEOTIDE SEQUENCE [LARGE SCALE GENOMIC DNA]</scope>
    <source>
        <strain evidence="1 2">F0411</strain>
    </source>
</reference>
<keyword evidence="2" id="KW-1185">Reference proteome</keyword>
<evidence type="ECO:0000313" key="2">
    <source>
        <dbReference type="Proteomes" id="UP000004597"/>
    </source>
</evidence>
<sequence>MIDIIFQFTYSLHKRKANIQKYNKLLPNPFITGENKNS</sequence>
<name>G6AJ06_9BACT</name>
<protein>
    <submittedName>
        <fullName evidence="1">Uncharacterized protein</fullName>
    </submittedName>
</protein>
<accession>G6AJ06</accession>
<dbReference type="HOGENOM" id="CLU_3331449_0_0_10"/>
<proteinExistence type="predicted"/>
<dbReference type="PATRIC" id="fig|857291.3.peg.2079"/>
<comment type="caution">
    <text evidence="1">The sequence shown here is derived from an EMBL/GenBank/DDBJ whole genome shotgun (WGS) entry which is preliminary data.</text>
</comment>
<dbReference type="AlphaFoldDB" id="G6AJ06"/>
<dbReference type="EMBL" id="AFXP01000024">
    <property type="protein sequence ID" value="EHG15210.1"/>
    <property type="molecule type" value="Genomic_DNA"/>
</dbReference>
<organism evidence="1 2">
    <name type="scientific">Prevotella histicola F0411</name>
    <dbReference type="NCBI Taxonomy" id="857291"/>
    <lineage>
        <taxon>Bacteria</taxon>
        <taxon>Pseudomonadati</taxon>
        <taxon>Bacteroidota</taxon>
        <taxon>Bacteroidia</taxon>
        <taxon>Bacteroidales</taxon>
        <taxon>Prevotellaceae</taxon>
        <taxon>Prevotella</taxon>
    </lineage>
</organism>
<gene>
    <name evidence="1" type="ORF">HMPREF9138_02083</name>
</gene>
<dbReference type="Proteomes" id="UP000004597">
    <property type="component" value="Unassembled WGS sequence"/>
</dbReference>